<dbReference type="PANTHER" id="PTHR37984">
    <property type="entry name" value="PROTEIN CBG26694"/>
    <property type="match status" value="1"/>
</dbReference>
<dbReference type="EMBL" id="BGPR01008098">
    <property type="protein sequence ID" value="GBN31565.1"/>
    <property type="molecule type" value="Genomic_DNA"/>
</dbReference>
<protein>
    <recommendedName>
        <fullName evidence="2">Reverse transcriptase/retrotransposon-derived protein RNase H-like domain-containing protein</fullName>
    </recommendedName>
</protein>
<dbReference type="PANTHER" id="PTHR37984:SF5">
    <property type="entry name" value="PROTEIN NYNRIN-LIKE"/>
    <property type="match status" value="1"/>
</dbReference>
<dbReference type="GO" id="GO:0003824">
    <property type="term" value="F:catalytic activity"/>
    <property type="evidence" value="ECO:0007669"/>
    <property type="project" value="UniProtKB-KW"/>
</dbReference>
<sequence>MVDIEPGQSKIVTLSIPSSLTDSGSFIFIPNANKLNYNINNSLHEYTENNKFTTIIENNSNQKIRIRKKTKIGVIQKFHEEDIVEPTDQIGQVNTISLEKVKRMRKEELNPNQFNLNHFNGKVKEEILQLLINNYSVFSSTYSTLGSTDKVVPEFKLYHDYALQTKPYPIPKIAKEYAQEEIKKLLGAELAQPIVNLTKKNSEFIWDQKCQAAFNKFQDMMLNKPTLKNIKHNEKLYLITDASKVAVCGILMQKSNGKFVPIEFYSKQLNPAEMHYPSIRRQLYAIFFVCKALF</sequence>
<dbReference type="GO" id="GO:0071897">
    <property type="term" value="P:DNA biosynthetic process"/>
    <property type="evidence" value="ECO:0007669"/>
    <property type="project" value="UniProtKB-ARBA"/>
</dbReference>
<dbReference type="AlphaFoldDB" id="A0A4Y2MWU3"/>
<dbReference type="InterPro" id="IPR043502">
    <property type="entry name" value="DNA/RNA_pol_sf"/>
</dbReference>
<dbReference type="InterPro" id="IPR050951">
    <property type="entry name" value="Retrovirus_Pol_polyprotein"/>
</dbReference>
<gene>
    <name evidence="3" type="ORF">AVEN_100077_1</name>
</gene>
<reference evidence="3 4" key="1">
    <citation type="journal article" date="2019" name="Sci. Rep.">
        <title>Orb-weaving spider Araneus ventricosus genome elucidates the spidroin gene catalogue.</title>
        <authorList>
            <person name="Kono N."/>
            <person name="Nakamura H."/>
            <person name="Ohtoshi R."/>
            <person name="Moran D.A.P."/>
            <person name="Shinohara A."/>
            <person name="Yoshida Y."/>
            <person name="Fujiwara M."/>
            <person name="Mori M."/>
            <person name="Tomita M."/>
            <person name="Arakawa K."/>
        </authorList>
    </citation>
    <scope>NUCLEOTIDE SEQUENCE [LARGE SCALE GENOMIC DNA]</scope>
</reference>
<evidence type="ECO:0000313" key="3">
    <source>
        <dbReference type="EMBL" id="GBN31565.1"/>
    </source>
</evidence>
<dbReference type="Pfam" id="PF17919">
    <property type="entry name" value="RT_RNaseH_2"/>
    <property type="match status" value="1"/>
</dbReference>
<accession>A0A4Y2MWU3</accession>
<dbReference type="SUPFAM" id="SSF56672">
    <property type="entry name" value="DNA/RNA polymerases"/>
    <property type="match status" value="1"/>
</dbReference>
<keyword evidence="4" id="KW-1185">Reference proteome</keyword>
<evidence type="ECO:0000259" key="2">
    <source>
        <dbReference type="Pfam" id="PF17919"/>
    </source>
</evidence>
<organism evidence="3 4">
    <name type="scientific">Araneus ventricosus</name>
    <name type="common">Orbweaver spider</name>
    <name type="synonym">Epeira ventricosa</name>
    <dbReference type="NCBI Taxonomy" id="182803"/>
    <lineage>
        <taxon>Eukaryota</taxon>
        <taxon>Metazoa</taxon>
        <taxon>Ecdysozoa</taxon>
        <taxon>Arthropoda</taxon>
        <taxon>Chelicerata</taxon>
        <taxon>Arachnida</taxon>
        <taxon>Araneae</taxon>
        <taxon>Araneomorphae</taxon>
        <taxon>Entelegynae</taxon>
        <taxon>Araneoidea</taxon>
        <taxon>Araneidae</taxon>
        <taxon>Araneus</taxon>
    </lineage>
</organism>
<evidence type="ECO:0000313" key="4">
    <source>
        <dbReference type="Proteomes" id="UP000499080"/>
    </source>
</evidence>
<feature type="domain" description="Reverse transcriptase/retrotransposon-derived protein RNase H-like" evidence="2">
    <location>
        <begin position="206"/>
        <end position="292"/>
    </location>
</feature>
<evidence type="ECO:0000256" key="1">
    <source>
        <dbReference type="ARBA" id="ARBA00023268"/>
    </source>
</evidence>
<dbReference type="InterPro" id="IPR041577">
    <property type="entry name" value="RT_RNaseH_2"/>
</dbReference>
<proteinExistence type="predicted"/>
<comment type="caution">
    <text evidence="3">The sequence shown here is derived from an EMBL/GenBank/DDBJ whole genome shotgun (WGS) entry which is preliminary data.</text>
</comment>
<dbReference type="Proteomes" id="UP000499080">
    <property type="component" value="Unassembled WGS sequence"/>
</dbReference>
<name>A0A4Y2MWU3_ARAVE</name>
<dbReference type="Gene3D" id="3.10.20.370">
    <property type="match status" value="1"/>
</dbReference>
<keyword evidence="1" id="KW-0511">Multifunctional enzyme</keyword>